<keyword evidence="2" id="KW-0472">Membrane</keyword>
<gene>
    <name evidence="3" type="ORF">H8S64_17270</name>
</gene>
<organism evidence="3 4">
    <name type="scientific">Butyricimonas hominis</name>
    <dbReference type="NCBI Taxonomy" id="2763032"/>
    <lineage>
        <taxon>Bacteria</taxon>
        <taxon>Pseudomonadati</taxon>
        <taxon>Bacteroidota</taxon>
        <taxon>Bacteroidia</taxon>
        <taxon>Bacteroidales</taxon>
        <taxon>Odoribacteraceae</taxon>
        <taxon>Butyricimonas</taxon>
    </lineage>
</organism>
<sequence>MKKFIKILVITLIVIIFLVIICAIIAPPIAKNYINKHGKELVGRKIQINGLYSNLFTGYNRISDFTLYEPDDTTAFVSFDTLVVDLSLYRLLANELRVNEITLVHPRVMVWQKGDVFNFNDLLALASSDTTETASSKDTTNSSPMTIAISNINLRQGRVYYEDKIRQSVWDMEDMNLHIPGVYFSGENTNVGINLNFSNGGSLQTQTEYNLTNGDYLIHLNLQDLAIDNLQAYLTDYLNISKLGGLLSADMDITGNVNHVLDLSVKGQTGLKKLSLADMHQKNVLTLDTIGIDIQEINPSTNTFYFNTLTMRGLTTSFDLYKEHNNLSDLMKASPADTTRSTVTTDSVAETPTRLKLNKLDIAECSFTFNDHTLAQPFSFPMTHISVQADSVTLSGTNHILMKMNMGQGGSAFLNWKGKLDDISNLMLTLSIKNVDLRGFDPYCLAYFAYPIRKGNLAFTSVNVITDNMLEGRNTLDAFRFELENKRKDLKAEYNIPMKTALYLIKDKNDKINMELPVKGNITSPEFSYRKLIFKTLTNLLVKIAVSPVTFMANSLGLSPDKLQSIPLDPSQWEFTSEQFTTFNDLAKIIKDKPAMTLVLEQQINLPRAREELALFNAKKKYYLSQHPEKSDSTLLAIDYAKIGEIETKDQNLNTYLSGIVAPEHQNNSVTDKALSLVPEQTLQDQVDRFIRLRNQKAATYLITQGIPEANLRVETIKPEALKIYNGKNQYKINLVLPGDEQAQAEAATTPATNSPEKTNAQTTTDRT</sequence>
<evidence type="ECO:0000256" key="2">
    <source>
        <dbReference type="SAM" id="Phobius"/>
    </source>
</evidence>
<feature type="region of interest" description="Disordered" evidence="1">
    <location>
        <begin position="742"/>
        <end position="768"/>
    </location>
</feature>
<dbReference type="PANTHER" id="PTHR30441:SF8">
    <property type="entry name" value="DUF748 DOMAIN-CONTAINING PROTEIN"/>
    <property type="match status" value="1"/>
</dbReference>
<keyword evidence="2" id="KW-0812">Transmembrane</keyword>
<accession>A0ABR7D4N5</accession>
<keyword evidence="2" id="KW-1133">Transmembrane helix</keyword>
<feature type="compositionally biased region" description="Low complexity" evidence="1">
    <location>
        <begin position="742"/>
        <end position="753"/>
    </location>
</feature>
<keyword evidence="4" id="KW-1185">Reference proteome</keyword>
<evidence type="ECO:0000256" key="1">
    <source>
        <dbReference type="SAM" id="MobiDB-lite"/>
    </source>
</evidence>
<dbReference type="InterPro" id="IPR052894">
    <property type="entry name" value="AsmA-related"/>
</dbReference>
<evidence type="ECO:0000313" key="3">
    <source>
        <dbReference type="EMBL" id="MBC5622844.1"/>
    </source>
</evidence>
<dbReference type="Pfam" id="PF05359">
    <property type="entry name" value="DUF748"/>
    <property type="match status" value="2"/>
</dbReference>
<dbReference type="Proteomes" id="UP000646484">
    <property type="component" value="Unassembled WGS sequence"/>
</dbReference>
<feature type="transmembrane region" description="Helical" evidence="2">
    <location>
        <begin position="7"/>
        <end position="26"/>
    </location>
</feature>
<comment type="caution">
    <text evidence="3">The sequence shown here is derived from an EMBL/GenBank/DDBJ whole genome shotgun (WGS) entry which is preliminary data.</text>
</comment>
<proteinExistence type="predicted"/>
<name>A0ABR7D4N5_9BACT</name>
<protein>
    <submittedName>
        <fullName evidence="3">DUF748 domain-containing protein</fullName>
    </submittedName>
</protein>
<dbReference type="PANTHER" id="PTHR30441">
    <property type="entry name" value="DUF748 DOMAIN-CONTAINING PROTEIN"/>
    <property type="match status" value="1"/>
</dbReference>
<dbReference type="EMBL" id="JACOOH010000008">
    <property type="protein sequence ID" value="MBC5622844.1"/>
    <property type="molecule type" value="Genomic_DNA"/>
</dbReference>
<dbReference type="RefSeq" id="WP_186977695.1">
    <property type="nucleotide sequence ID" value="NZ_JACOOH010000008.1"/>
</dbReference>
<evidence type="ECO:0000313" key="4">
    <source>
        <dbReference type="Proteomes" id="UP000646484"/>
    </source>
</evidence>
<dbReference type="InterPro" id="IPR008023">
    <property type="entry name" value="DUF748"/>
</dbReference>
<reference evidence="3 4" key="1">
    <citation type="submission" date="2020-08" db="EMBL/GenBank/DDBJ databases">
        <title>Genome public.</title>
        <authorList>
            <person name="Liu C."/>
            <person name="Sun Q."/>
        </authorList>
    </citation>
    <scope>NUCLEOTIDE SEQUENCE [LARGE SCALE GENOMIC DNA]</scope>
    <source>
        <strain evidence="3 4">NSJ-56</strain>
    </source>
</reference>
<feature type="compositionally biased region" description="Polar residues" evidence="1">
    <location>
        <begin position="754"/>
        <end position="768"/>
    </location>
</feature>